<comment type="caution">
    <text evidence="1">The sequence shown here is derived from an EMBL/GenBank/DDBJ whole genome shotgun (WGS) entry which is preliminary data.</text>
</comment>
<evidence type="ECO:0000313" key="1">
    <source>
        <dbReference type="EMBL" id="GFH15480.1"/>
    </source>
</evidence>
<gene>
    <name evidence="1" type="ORF">HaLaN_11716</name>
</gene>
<accession>A0A699Z198</accession>
<reference evidence="1 2" key="1">
    <citation type="submission" date="2020-02" db="EMBL/GenBank/DDBJ databases">
        <title>Draft genome sequence of Haematococcus lacustris strain NIES-144.</title>
        <authorList>
            <person name="Morimoto D."/>
            <person name="Nakagawa S."/>
            <person name="Yoshida T."/>
            <person name="Sawayama S."/>
        </authorList>
    </citation>
    <scope>NUCLEOTIDE SEQUENCE [LARGE SCALE GENOMIC DNA]</scope>
    <source>
        <strain evidence="1 2">NIES-144</strain>
    </source>
</reference>
<keyword evidence="2" id="KW-1185">Reference proteome</keyword>
<name>A0A699Z198_HAELA</name>
<organism evidence="1 2">
    <name type="scientific">Haematococcus lacustris</name>
    <name type="common">Green alga</name>
    <name type="synonym">Haematococcus pluvialis</name>
    <dbReference type="NCBI Taxonomy" id="44745"/>
    <lineage>
        <taxon>Eukaryota</taxon>
        <taxon>Viridiplantae</taxon>
        <taxon>Chlorophyta</taxon>
        <taxon>core chlorophytes</taxon>
        <taxon>Chlorophyceae</taxon>
        <taxon>CS clade</taxon>
        <taxon>Chlamydomonadales</taxon>
        <taxon>Haematococcaceae</taxon>
        <taxon>Haematococcus</taxon>
    </lineage>
</organism>
<dbReference type="Proteomes" id="UP000485058">
    <property type="component" value="Unassembled WGS sequence"/>
</dbReference>
<evidence type="ECO:0000313" key="2">
    <source>
        <dbReference type="Proteomes" id="UP000485058"/>
    </source>
</evidence>
<dbReference type="AlphaFoldDB" id="A0A699Z198"/>
<protein>
    <submittedName>
        <fullName evidence="1">Uncharacterized protein</fullName>
    </submittedName>
</protein>
<proteinExistence type="predicted"/>
<sequence length="160" mass="17265">MQLPGTTPLSCLTCMPYSLAPASKRRPAVTDKESQCLPASGEADVAEQVRGKDLRALAPQQPAWPAAQHQANCAHFRHVVRTRSTRTHLLVAQPACQRACQSSLFVPISRGSLSLITDILVRSVCVSHLPFRGKECIEIKCLCQGCCGGSGIRCRQELGA</sequence>
<dbReference type="EMBL" id="BLLF01000855">
    <property type="protein sequence ID" value="GFH15480.1"/>
    <property type="molecule type" value="Genomic_DNA"/>
</dbReference>